<feature type="region of interest" description="Disordered" evidence="10">
    <location>
        <begin position="1509"/>
        <end position="1579"/>
    </location>
</feature>
<dbReference type="Gene3D" id="2.60.120.590">
    <property type="entry name" value="Alpha-ketoglutarate-dependent dioxygenase AlkB-like"/>
    <property type="match status" value="1"/>
</dbReference>
<dbReference type="InterPro" id="IPR043502">
    <property type="entry name" value="DNA/RNA_pol_sf"/>
</dbReference>
<dbReference type="InterPro" id="IPR007094">
    <property type="entry name" value="RNA-dir_pol_PSvirus"/>
</dbReference>
<accession>A0A6M3YNZ9</accession>
<keyword evidence="2" id="KW-0645">Protease</keyword>
<dbReference type="Gene3D" id="3.30.70.270">
    <property type="match status" value="1"/>
</dbReference>
<dbReference type="Pfam" id="PF00910">
    <property type="entry name" value="RNA_helicase"/>
    <property type="match status" value="1"/>
</dbReference>
<evidence type="ECO:0000256" key="6">
    <source>
        <dbReference type="ARBA" id="ARBA00022801"/>
    </source>
</evidence>
<keyword evidence="1" id="KW-0696">RNA-directed RNA polymerase</keyword>
<dbReference type="SUPFAM" id="SSF52540">
    <property type="entry name" value="P-loop containing nucleoside triphosphate hydrolases"/>
    <property type="match status" value="2"/>
</dbReference>
<dbReference type="GO" id="GO:0003723">
    <property type="term" value="F:RNA binding"/>
    <property type="evidence" value="ECO:0007669"/>
    <property type="project" value="InterPro"/>
</dbReference>
<keyword evidence="8" id="KW-0067">ATP-binding</keyword>
<keyword evidence="4" id="KW-0548">Nucleotidyltransferase</keyword>
<evidence type="ECO:0000256" key="4">
    <source>
        <dbReference type="ARBA" id="ARBA00022695"/>
    </source>
</evidence>
<proteinExistence type="predicted"/>
<evidence type="ECO:0000313" key="15">
    <source>
        <dbReference type="EMBL" id="QJI53577.1"/>
    </source>
</evidence>
<evidence type="ECO:0000256" key="9">
    <source>
        <dbReference type="ARBA" id="ARBA00022953"/>
    </source>
</evidence>
<dbReference type="EMBL" id="MN918688">
    <property type="protein sequence ID" value="QJI53577.1"/>
    <property type="molecule type" value="Genomic_RNA"/>
</dbReference>
<evidence type="ECO:0008006" key="16">
    <source>
        <dbReference type="Google" id="ProtNLM"/>
    </source>
</evidence>
<dbReference type="InterPro" id="IPR009003">
    <property type="entry name" value="Peptidase_S1_PA"/>
</dbReference>
<dbReference type="SUPFAM" id="SSF51197">
    <property type="entry name" value="Clavaminate synthase-like"/>
    <property type="match status" value="1"/>
</dbReference>
<dbReference type="InterPro" id="IPR043128">
    <property type="entry name" value="Rev_trsase/Diguanyl_cyclase"/>
</dbReference>
<dbReference type="CDD" id="cd23169">
    <property type="entry name" value="ps-ssRNAv-Picornavirales"/>
    <property type="match status" value="1"/>
</dbReference>
<evidence type="ECO:0000259" key="12">
    <source>
        <dbReference type="PROSITE" id="PS51218"/>
    </source>
</evidence>
<keyword evidence="3" id="KW-0808">Transferase</keyword>
<dbReference type="InterPro" id="IPR027417">
    <property type="entry name" value="P-loop_NTPase"/>
</dbReference>
<dbReference type="GO" id="GO:0003724">
    <property type="term" value="F:RNA helicase activity"/>
    <property type="evidence" value="ECO:0007669"/>
    <property type="project" value="InterPro"/>
</dbReference>
<feature type="domain" description="Fe2OG dioxygenase" evidence="13">
    <location>
        <begin position="2495"/>
        <end position="2589"/>
    </location>
</feature>
<evidence type="ECO:0000259" key="11">
    <source>
        <dbReference type="PROSITE" id="PS50507"/>
    </source>
</evidence>
<dbReference type="InterPro" id="IPR043504">
    <property type="entry name" value="Peptidase_S1_PA_chymotrypsin"/>
</dbReference>
<dbReference type="GO" id="GO:0003968">
    <property type="term" value="F:RNA-directed RNA polymerase activity"/>
    <property type="evidence" value="ECO:0007669"/>
    <property type="project" value="UniProtKB-KW"/>
</dbReference>
<keyword evidence="9" id="KW-0693">Viral RNA replication</keyword>
<keyword evidence="5" id="KW-0547">Nucleotide-binding</keyword>
<dbReference type="Gene3D" id="2.40.10.10">
    <property type="entry name" value="Trypsin-like serine proteases"/>
    <property type="match status" value="1"/>
</dbReference>
<dbReference type="InterPro" id="IPR014759">
    <property type="entry name" value="Helicase_SF3_ssRNA_vir"/>
</dbReference>
<feature type="compositionally biased region" description="Basic and acidic residues" evidence="10">
    <location>
        <begin position="1551"/>
        <end position="1562"/>
    </location>
</feature>
<dbReference type="Pfam" id="PF00680">
    <property type="entry name" value="RdRP_1"/>
    <property type="match status" value="1"/>
</dbReference>
<name>A0A6M3YNZ9_9VIRU</name>
<feature type="domain" description="SF3 helicase" evidence="12">
    <location>
        <begin position="782"/>
        <end position="952"/>
    </location>
</feature>
<evidence type="ECO:0000256" key="2">
    <source>
        <dbReference type="ARBA" id="ARBA00022670"/>
    </source>
</evidence>
<dbReference type="CDD" id="cd00009">
    <property type="entry name" value="AAA"/>
    <property type="match status" value="1"/>
</dbReference>
<evidence type="ECO:0000259" key="13">
    <source>
        <dbReference type="PROSITE" id="PS51471"/>
    </source>
</evidence>
<dbReference type="InterPro" id="IPR001205">
    <property type="entry name" value="RNA-dir_pol_C"/>
</dbReference>
<feature type="compositionally biased region" description="Basic and acidic residues" evidence="10">
    <location>
        <begin position="1509"/>
        <end position="1521"/>
    </location>
</feature>
<dbReference type="GO" id="GO:0039694">
    <property type="term" value="P:viral RNA genome replication"/>
    <property type="evidence" value="ECO:0007669"/>
    <property type="project" value="InterPro"/>
</dbReference>
<evidence type="ECO:0000259" key="14">
    <source>
        <dbReference type="PROSITE" id="PS51874"/>
    </source>
</evidence>
<dbReference type="GO" id="GO:0006351">
    <property type="term" value="P:DNA-templated transcription"/>
    <property type="evidence" value="ECO:0007669"/>
    <property type="project" value="InterPro"/>
</dbReference>
<organism evidence="15">
    <name type="scientific">Picornavirales sp</name>
    <dbReference type="NCBI Taxonomy" id="1955153"/>
    <lineage>
        <taxon>Viruses</taxon>
        <taxon>Riboviria</taxon>
        <taxon>Orthornavirae</taxon>
        <taxon>Pisuviricota</taxon>
        <taxon>Pisoniviricetes</taxon>
        <taxon>Picornavirales</taxon>
    </lineage>
</organism>
<keyword evidence="7" id="KW-0788">Thiol protease</keyword>
<feature type="compositionally biased region" description="Low complexity" evidence="10">
    <location>
        <begin position="542"/>
        <end position="551"/>
    </location>
</feature>
<dbReference type="GO" id="GO:0004197">
    <property type="term" value="F:cysteine-type endopeptidase activity"/>
    <property type="evidence" value="ECO:0007669"/>
    <property type="project" value="InterPro"/>
</dbReference>
<feature type="domain" description="Peptidase C3" evidence="14">
    <location>
        <begin position="1658"/>
        <end position="1866"/>
    </location>
</feature>
<keyword evidence="6" id="KW-0378">Hydrolase</keyword>
<evidence type="ECO:0000256" key="1">
    <source>
        <dbReference type="ARBA" id="ARBA00022484"/>
    </source>
</evidence>
<feature type="region of interest" description="Disordered" evidence="10">
    <location>
        <begin position="534"/>
        <end position="553"/>
    </location>
</feature>
<protein>
    <recommendedName>
        <fullName evidence="16">Polyprotein</fullName>
    </recommendedName>
</protein>
<dbReference type="SUPFAM" id="SSF50494">
    <property type="entry name" value="Trypsin-like serine proteases"/>
    <property type="match status" value="1"/>
</dbReference>
<evidence type="ECO:0000256" key="3">
    <source>
        <dbReference type="ARBA" id="ARBA00022679"/>
    </source>
</evidence>
<dbReference type="GO" id="GO:0005524">
    <property type="term" value="F:ATP binding"/>
    <property type="evidence" value="ECO:0007669"/>
    <property type="project" value="UniProtKB-KW"/>
</dbReference>
<dbReference type="PROSITE" id="PS51471">
    <property type="entry name" value="FE2OG_OXY"/>
    <property type="match status" value="1"/>
</dbReference>
<reference evidence="15" key="1">
    <citation type="submission" date="2020-01" db="EMBL/GenBank/DDBJ databases">
        <title>Viral genomes from wild and zoo birds in China.</title>
        <authorList>
            <person name="Zhao M."/>
            <person name="Shan L.T."/>
            <person name="Yang X.S."/>
            <person name="Zhang W."/>
        </authorList>
    </citation>
    <scope>NUCLEOTIDE SEQUENCE</scope>
    <source>
        <strain evidence="15">Wag054shi1</strain>
    </source>
</reference>
<dbReference type="InterPro" id="IPR037151">
    <property type="entry name" value="AlkB-like_sf"/>
</dbReference>
<dbReference type="GO" id="GO:0006508">
    <property type="term" value="P:proteolysis"/>
    <property type="evidence" value="ECO:0007669"/>
    <property type="project" value="UniProtKB-KW"/>
</dbReference>
<sequence>MYNYRGAFAPPYIPPADFQIGIGDRVIFGHSLAWPPSFGEKATDYYVSDVIKFWKQNPPRGTEYKCFGQHVLEQILDTVTLPNFSEGIVSTELDLIVSHDSMLYKHQFSTVKLDWHRLFLSFHKLAQVFDLNFCSVPIKKYSAVVDELSTLPVSERLFAIKVLENKIGGDLTLLAAMTDIKNVKYFMSKLKLANTAPLIHALFSSPTVTGKITALIRLIELHDLMWQDIGWTTVEKFAEFLFKVFDWMMQKTRLAKDFAASGFEWVKAKVTHESKDDIGVQPEKQAAKIIKCSCGNEAYIGCSMCKVHKCNTCCSSDHVCECPYPMYFTHMSDVCKCDQDNDCLFRAYAAVLKTSYLKVKQLAARNLGSPFYKDKYNKFVESQPEKGFWLSWEDFRSQIQEQLQCNVMCDNHMILWLVLTRKTGVIVLRSHIENEVEIVNSYALFPKEYDSQVILDFTEEGQHYVPSEVQTFDHSDIQFDIWGADYAPEKKPVKLNDQRKKKIQDIINKEHYKPTEVTLPPIIKADEIDKLELISSDEDESSSTTSSTESSVISDMKEELAKYTKSALGTGSRHAVDTGVEEDVDDQNSSNEEKCEKSFWELLKSCQWNAVGQRVCAWFKQMSKDVLSWFQNNPFFTGLMAIIVGIASFLGISITTFSGSVASIGILKKFTEATRSMYYAERGVSSIMKAFEVTIEAAKNVLGISKNADIEKFKLEVSEASDLAREMLATASNRPGEFINNGSNFVKFKKNMEIIKSTYTNLAKMASVKELASIQPIWYALNRTYEKLHQVYNKMMNSAMTRQEPVVVYLYGGTGLGKSRMTNEIIKQLNTRLKRDMQVFTISKGPEYWNGYAQQDIIRIDDMNAVITPEGDTDSVALFNLATNAPYNPNLAHLEDKCLMATPKFVFVASNHPTVPSDSVIQLREAWERRRDFFIHVTWPGHENCPKNTQNCEHWKKVLESGKQEDYSHLKLKWCNPMVSQPMTVRTTEQLMNRHRSKKNTQYTVKNDEQISSEGIDIDLDGLVTMLIGKEAERKKQFETVVKNSIMHEAFKQATSWNVNPSVLIVGPPGTGKSHILTRFEEKMDKDRSRLKIKTKEEFAEFARSNFTCKKPSVVIFNDLSILVDEQQFPEFLDRLYDRYESNVEPSDLWIMAGNEQVLSSKIMSMKKSKEYMDLLYRRCELYRTVFKKKKNCFQAAYSKFVRKEDDIFFKETDIKKKHDMKRYVQYYHNDEKITQETVIQRLSLYRPQVTEVTFHNELSRKTELPVTSIFALNLTSEAFLDMVNDASLYKIFNVLRSGQCKSMSKSMTVNELCIRMQKIINDAKGMLGTRFDSLDTLLLEAWNKKYVDHFTGECFILQLKDKKYFIDATTSNVECGIFEKDADAVKELVEELNLTTKIIETSDLMECNSILPHWFVLSGEIIVLILGIIVTGGTAMYSVKDQHEMFHSHRLVKVIRDTLDEGVDDIHGHVTQELKAAVESVAPPLYPGKQKIKSPQFADVEDGFPYLQKERSNEDYDREQKHGKHWNRSYKEASQEEYDRERKHGRYNRPYKEYLKTHSDVETDVDSEPETKKGKGKKKKLSFFIPKESELDVNTRKVTVNPEYVPDVFDPSTKRSGVSFEKISFQVAIDDIAKNRHRQAIQKEISSIVPSKEVCTDPSLYTIVEKMLRNCVEICSITGKRLCSGLLIRGRCVRTVSHLEEHTQLRDIRVRTLDGRTWKVSKIYSDEVTDRLDLRIDDPSFPAAADVTNHFPTMANTVTKGSQCVLVTPDVSILNGKVTVYVRPYVVDNLTIQNFENYHVGMYVIEYHGHRNGYKMTGVQTKDGDCGSLLVLMDTAWQDGKVIGMHIAATKTRAYASPLRKQQYLDMVQFQSVLDTRVSSQWFEPPKTVEKNLIAQSKFRNHIPTKTRLFKNWYPIGPKTYEPAILSPNDTRGNGKDLLKSECLKWCVEREGLSSEVRDDLRQCMRELAYHYASVLKQNGVVLRKLTSTEALNKVKGSNCSEPLNIATSAGFPFNRVSNKKGKHGYIVVTETGERRFSRNPEDIKSVQFLMDEINRLEHSNQGRNSDVVFQCYLKDELRKLSKIYDNPATRTIAAAPLHYVIVHRKYFYTAIVAMMENWDKLSPAVGISPPSLDWHVMFSDLLTVSTHGCDLDFKGWDFSHDPFIVSLLGIFYQVLYAELDPNVSSADQEVRAILIGKITCFLMLIKDELFQSTGGIPSGYPGTSPDNSVINDLLHYYAWKKIMRKASPPHANLICFLQDTRRKTYGDDVIEAISHWAAQWYNGITIAAVFRELGFNPQPADKTGEIEAIKPLKDCIFLSRRFVFKHGIWTAPLKMDNLCKPTHYCHDKRSHHFWKTPDEETQSIEIVQSVYESLLYNAAIESEEVFKLFHDVALKVMRETDGPPMPTYAEALHQLYALPTEKRNVQGVKLLDLSEVLEMNWQHPLPKNVARFTNRLSYSYGPSYSYTGAPKSNATPKNLQKVIDHINNRFKTNYNSVLVNRYPIGGHIPWHKDTEPEVDQSQGVLGLTMSGDGRIEFKNNLIAEGYYLDPGVGYLMTEENLQEYSHRRVEHHKETITFTFRCLVPRQ</sequence>
<dbReference type="InterPro" id="IPR044067">
    <property type="entry name" value="PCV_3C_PRO"/>
</dbReference>
<dbReference type="SUPFAM" id="SSF56672">
    <property type="entry name" value="DNA/RNA polymerases"/>
    <property type="match status" value="1"/>
</dbReference>
<dbReference type="PROSITE" id="PS51218">
    <property type="entry name" value="SF3_HELICASE_2"/>
    <property type="match status" value="1"/>
</dbReference>
<dbReference type="PROSITE" id="PS50507">
    <property type="entry name" value="RDRP_SSRNA_POS"/>
    <property type="match status" value="1"/>
</dbReference>
<evidence type="ECO:0000256" key="7">
    <source>
        <dbReference type="ARBA" id="ARBA00022807"/>
    </source>
</evidence>
<feature type="compositionally biased region" description="Basic and acidic residues" evidence="10">
    <location>
        <begin position="1530"/>
        <end position="1543"/>
    </location>
</feature>
<evidence type="ECO:0000256" key="10">
    <source>
        <dbReference type="SAM" id="MobiDB-lite"/>
    </source>
</evidence>
<dbReference type="InterPro" id="IPR005123">
    <property type="entry name" value="Oxoglu/Fe-dep_dioxygenase_dom"/>
</dbReference>
<feature type="domain" description="RdRp catalytic" evidence="11">
    <location>
        <begin position="2148"/>
        <end position="2283"/>
    </location>
</feature>
<evidence type="ECO:0000256" key="8">
    <source>
        <dbReference type="ARBA" id="ARBA00022840"/>
    </source>
</evidence>
<evidence type="ECO:0000256" key="5">
    <source>
        <dbReference type="ARBA" id="ARBA00022741"/>
    </source>
</evidence>
<dbReference type="PROSITE" id="PS51874">
    <property type="entry name" value="PCV_3C_PRO"/>
    <property type="match status" value="1"/>
</dbReference>
<dbReference type="Gene3D" id="3.40.50.300">
    <property type="entry name" value="P-loop containing nucleotide triphosphate hydrolases"/>
    <property type="match status" value="2"/>
</dbReference>
<dbReference type="InterPro" id="IPR000605">
    <property type="entry name" value="Helicase_SF3_ssDNA/RNA_vir"/>
</dbReference>